<organism evidence="1 2">
    <name type="scientific">Arachnia rubra</name>
    <dbReference type="NCBI Taxonomy" id="1547448"/>
    <lineage>
        <taxon>Bacteria</taxon>
        <taxon>Bacillati</taxon>
        <taxon>Actinomycetota</taxon>
        <taxon>Actinomycetes</taxon>
        <taxon>Propionibacteriales</taxon>
        <taxon>Propionibacteriaceae</taxon>
        <taxon>Arachnia</taxon>
    </lineage>
</organism>
<evidence type="ECO:0000313" key="1">
    <source>
        <dbReference type="EMBL" id="QUC09502.1"/>
    </source>
</evidence>
<gene>
    <name evidence="1" type="ORF">J5A65_07285</name>
</gene>
<evidence type="ECO:0000313" key="2">
    <source>
        <dbReference type="Proteomes" id="UP000678513"/>
    </source>
</evidence>
<protein>
    <submittedName>
        <fullName evidence="1">Uncharacterized protein</fullName>
    </submittedName>
</protein>
<dbReference type="EMBL" id="CP072384">
    <property type="protein sequence ID" value="QUC09502.1"/>
    <property type="molecule type" value="Genomic_DNA"/>
</dbReference>
<proteinExistence type="predicted"/>
<sequence length="76" mass="8658">MRRLFWILVGAGIAVALVLRGRVWLHRLTPKGVAEQVEASGQKAANRLSEFYATFTTAMREKETELREELDMPRNA</sequence>
<accession>A0ABX7Y8E5</accession>
<reference evidence="1 2" key="1">
    <citation type="submission" date="2021-03" db="EMBL/GenBank/DDBJ databases">
        <title>Human Oral Microbial Genomes.</title>
        <authorList>
            <person name="Johnston C.D."/>
            <person name="Chen T."/>
            <person name="Dewhirst F.E."/>
        </authorList>
    </citation>
    <scope>NUCLEOTIDE SEQUENCE [LARGE SCALE GENOMIC DNA]</scope>
    <source>
        <strain evidence="1 2">DSMZ 100122</strain>
    </source>
</reference>
<dbReference type="RefSeq" id="WP_212327218.1">
    <property type="nucleotide sequence ID" value="NZ_CP072384.1"/>
</dbReference>
<name>A0ABX7Y8E5_9ACTN</name>
<keyword evidence="2" id="KW-1185">Reference proteome</keyword>
<dbReference type="Proteomes" id="UP000678513">
    <property type="component" value="Chromosome"/>
</dbReference>